<feature type="compositionally biased region" description="Polar residues" evidence="3">
    <location>
        <begin position="981"/>
        <end position="993"/>
    </location>
</feature>
<dbReference type="InterPro" id="IPR010569">
    <property type="entry name" value="Myotubularin-like_Pase_dom"/>
</dbReference>
<evidence type="ECO:0000256" key="1">
    <source>
        <dbReference type="PIRSR" id="PIRSR630564-1"/>
    </source>
</evidence>
<reference evidence="5 6" key="1">
    <citation type="submission" date="2018-06" db="EMBL/GenBank/DDBJ databases">
        <title>Comparative genomics reveals the genomic features of Rhizophagus irregularis, R. cerebriforme, R. diaphanum and Gigaspora rosea, and their symbiotic lifestyle signature.</title>
        <authorList>
            <person name="Morin E."/>
            <person name="San Clemente H."/>
            <person name="Chen E.C.H."/>
            <person name="De La Providencia I."/>
            <person name="Hainaut M."/>
            <person name="Kuo A."/>
            <person name="Kohler A."/>
            <person name="Murat C."/>
            <person name="Tang N."/>
            <person name="Roy S."/>
            <person name="Loubradou J."/>
            <person name="Henrissat B."/>
            <person name="Grigoriev I.V."/>
            <person name="Corradi N."/>
            <person name="Roux C."/>
            <person name="Martin F.M."/>
        </authorList>
    </citation>
    <scope>NUCLEOTIDE SEQUENCE [LARGE SCALE GENOMIC DNA]</scope>
    <source>
        <strain evidence="5 6">DAOM 227022</strain>
    </source>
</reference>
<feature type="binding site" evidence="2">
    <location>
        <begin position="448"/>
        <end position="449"/>
    </location>
    <ligand>
        <name>substrate</name>
    </ligand>
</feature>
<dbReference type="SMART" id="SM00404">
    <property type="entry name" value="PTPc_motif"/>
    <property type="match status" value="1"/>
</dbReference>
<dbReference type="PROSITE" id="PS51339">
    <property type="entry name" value="PPASE_MYOTUBULARIN"/>
    <property type="match status" value="1"/>
</dbReference>
<protein>
    <submittedName>
        <fullName evidence="5">Protein-tyrosine phosphatase-like protein</fullName>
    </submittedName>
</protein>
<evidence type="ECO:0000313" key="6">
    <source>
        <dbReference type="Proteomes" id="UP000265703"/>
    </source>
</evidence>
<dbReference type="Proteomes" id="UP000265703">
    <property type="component" value="Unassembled WGS sequence"/>
</dbReference>
<dbReference type="InterPro" id="IPR003595">
    <property type="entry name" value="Tyr_Pase_cat"/>
</dbReference>
<name>A0A397TEV0_9GLOM</name>
<evidence type="ECO:0000256" key="2">
    <source>
        <dbReference type="PIRSR" id="PIRSR630564-2"/>
    </source>
</evidence>
<accession>A0A397TEV0</accession>
<feature type="compositionally biased region" description="Low complexity" evidence="3">
    <location>
        <begin position="994"/>
        <end position="1011"/>
    </location>
</feature>
<dbReference type="InterPro" id="IPR030564">
    <property type="entry name" value="Myotubularin"/>
</dbReference>
<organism evidence="5 6">
    <name type="scientific">Glomus cerebriforme</name>
    <dbReference type="NCBI Taxonomy" id="658196"/>
    <lineage>
        <taxon>Eukaryota</taxon>
        <taxon>Fungi</taxon>
        <taxon>Fungi incertae sedis</taxon>
        <taxon>Mucoromycota</taxon>
        <taxon>Glomeromycotina</taxon>
        <taxon>Glomeromycetes</taxon>
        <taxon>Glomerales</taxon>
        <taxon>Glomeraceae</taxon>
        <taxon>Glomus</taxon>
    </lineage>
</organism>
<dbReference type="AlphaFoldDB" id="A0A397TEV0"/>
<dbReference type="PROSITE" id="PS00383">
    <property type="entry name" value="TYR_PHOSPHATASE_1"/>
    <property type="match status" value="1"/>
</dbReference>
<dbReference type="InterPro" id="IPR016130">
    <property type="entry name" value="Tyr_Pase_AS"/>
</dbReference>
<dbReference type="GO" id="GO:0046856">
    <property type="term" value="P:phosphatidylinositol dephosphorylation"/>
    <property type="evidence" value="ECO:0007669"/>
    <property type="project" value="TreeGrafter"/>
</dbReference>
<evidence type="ECO:0000256" key="3">
    <source>
        <dbReference type="SAM" id="MobiDB-lite"/>
    </source>
</evidence>
<dbReference type="GO" id="GO:0005737">
    <property type="term" value="C:cytoplasm"/>
    <property type="evidence" value="ECO:0007669"/>
    <property type="project" value="TreeGrafter"/>
</dbReference>
<evidence type="ECO:0000313" key="5">
    <source>
        <dbReference type="EMBL" id="RIA93491.1"/>
    </source>
</evidence>
<dbReference type="GO" id="GO:0004438">
    <property type="term" value="F:phosphatidylinositol-3-phosphate phosphatase activity"/>
    <property type="evidence" value="ECO:0007669"/>
    <property type="project" value="TreeGrafter"/>
</dbReference>
<dbReference type="STRING" id="658196.A0A397TEV0"/>
<dbReference type="Pfam" id="PF06602">
    <property type="entry name" value="Myotub-related"/>
    <property type="match status" value="2"/>
</dbReference>
<feature type="region of interest" description="Disordered" evidence="3">
    <location>
        <begin position="981"/>
        <end position="1011"/>
    </location>
</feature>
<dbReference type="OrthoDB" id="271628at2759"/>
<dbReference type="InterPro" id="IPR029021">
    <property type="entry name" value="Prot-tyrosine_phosphatase-like"/>
</dbReference>
<dbReference type="GO" id="GO:0016020">
    <property type="term" value="C:membrane"/>
    <property type="evidence" value="ECO:0007669"/>
    <property type="project" value="TreeGrafter"/>
</dbReference>
<dbReference type="SUPFAM" id="SSF52799">
    <property type="entry name" value="(Phosphotyrosine protein) phosphatases II"/>
    <property type="match status" value="1"/>
</dbReference>
<feature type="domain" description="Myotubularin phosphatase" evidence="4">
    <location>
        <begin position="242"/>
        <end position="719"/>
    </location>
</feature>
<gene>
    <name evidence="5" type="ORF">C1645_804058</name>
</gene>
<keyword evidence="6" id="KW-1185">Reference proteome</keyword>
<feature type="binding site" evidence="2">
    <location>
        <begin position="513"/>
        <end position="519"/>
    </location>
    <ligand>
        <name>substrate</name>
    </ligand>
</feature>
<comment type="caution">
    <text evidence="5">The sequence shown here is derived from an EMBL/GenBank/DDBJ whole genome shotgun (WGS) entry which is preliminary data.</text>
</comment>
<feature type="active site" description="Phosphocysteine intermediate" evidence="1">
    <location>
        <position position="513"/>
    </location>
</feature>
<dbReference type="PANTHER" id="PTHR10807">
    <property type="entry name" value="MYOTUBULARIN-RELATED"/>
    <property type="match status" value="1"/>
</dbReference>
<feature type="region of interest" description="Disordered" evidence="3">
    <location>
        <begin position="858"/>
        <end position="878"/>
    </location>
</feature>
<proteinExistence type="predicted"/>
<sequence length="1047" mass="119783">MGISFDVKRNLPPGLELLPGETVEKLEKSSSITLFEATVDGGFTECCGNIGGDIYNLMDVTNETVVLITNYRIYYQLLKSTSKSLSSSSLSSLADTIHPRAIQIPHLSISQIDESQNQITITLKFSPLKYLFKFSKPKPNYTSNHNRSSNSLCHDFSFLLKKLVNPNSIENVFAFRMGENEINNKRGKEKEENNGKKRRELSEAEKIYRELYDTNTSEEDDDDYAIRGLDENKYKRVQKLGWSKGYKIQKEFERMQMSKDSWSIVSYNEDFTLSPTYPKDFILPSRILKKDATFACESFDTSDDSYEISTAFQSSSEFFRKLVNFRKNGRFPLICWKKGHHVLLRSGQPMVSILGWRGVEDELLIKDVLKAINEEQQQLINTYNYHKNINGYSKKKVGLQEKCINTKICILDARSYSAALGNGFARGGYENCENYPPNTTLHFLGLPNIHAISSSHSSLLSAIATYSSSPKWFSVLESTGWLSHVADLLKAAGGKDGVVGKIVEEDASVLVHCTDGWDRTTQLVSLAQIMLDPFYRTIKGFQVLIEKEWIAYGHPFRARSELPKYLRNNNSIIPPTGEDHSSSRSNCQQPIIVPPAPAPVFLLFLTCVHHLLQQFPHAFEYNDFFLLCLARAAAGNSPYGDFLCNSECEREYVQLRERTKSIWTWVREHKPWFRNTRYQQKSRTYDQYNNNVLFDNKWKKDVLKPNTGARLITLWTEYYFPKDDFSVTLLSTPPGCEIPFHTGLVSSFRSDHLSEFVLIKLLMERKEKRIAEKFWKAWRSFVLEKKSKSTINKKYDDDIIVKNGENDEIDIELIGSSVLKDDNDLLQKKTNVDKWTKEKNNVKNNSESKFLLIMPENPSLNNHQNYSNLSSPTNSSTNSSSIYVASSELLPTKEDYFSEEEQLKPVYPVNEDPSSSSQQQWVYLPSHHQKIDDDPKDLLAELLKEAQSDDHYLCQSRCHDSNVIVDLLKEAQFDNNSLLSTSRTRQRTNVSTNTTPQRITRTSSTSPSRSCRSSIICTNNFTDSNHCNSNEINSIENSSPDLDFVLV</sequence>
<feature type="compositionally biased region" description="Low complexity" evidence="3">
    <location>
        <begin position="865"/>
        <end position="878"/>
    </location>
</feature>
<evidence type="ECO:0000259" key="4">
    <source>
        <dbReference type="PROSITE" id="PS51339"/>
    </source>
</evidence>
<dbReference type="EMBL" id="QKYT01000103">
    <property type="protein sequence ID" value="RIA93491.1"/>
    <property type="molecule type" value="Genomic_DNA"/>
</dbReference>